<evidence type="ECO:0000313" key="5">
    <source>
        <dbReference type="EMBL" id="PSH69920.1"/>
    </source>
</evidence>
<keyword evidence="4" id="KW-1015">Disulfide bond</keyword>
<keyword evidence="2 3" id="KW-0186">Copper</keyword>
<keyword evidence="3" id="KW-0479">Metal-binding</keyword>
<accession>A0A2P7BTZ1</accession>
<feature type="disulfide bond" description="Redox-active" evidence="4">
    <location>
        <begin position="73"/>
        <end position="77"/>
    </location>
</feature>
<dbReference type="Gene3D" id="3.40.30.10">
    <property type="entry name" value="Glutaredoxin"/>
    <property type="match status" value="1"/>
</dbReference>
<proteinExistence type="inferred from homology"/>
<keyword evidence="6" id="KW-1185">Reference proteome</keyword>
<comment type="caution">
    <text evidence="5">The sequence shown here is derived from an EMBL/GenBank/DDBJ whole genome shotgun (WGS) entry which is preliminary data.</text>
</comment>
<dbReference type="PANTHER" id="PTHR12151:SF25">
    <property type="entry name" value="LINALOOL DEHYDRATASE_ISOMERASE DOMAIN-CONTAINING PROTEIN"/>
    <property type="match status" value="1"/>
</dbReference>
<dbReference type="Proteomes" id="UP000241444">
    <property type="component" value="Unassembled WGS sequence"/>
</dbReference>
<dbReference type="EMBL" id="PGGO01000003">
    <property type="protein sequence ID" value="PSH69920.1"/>
    <property type="molecule type" value="Genomic_DNA"/>
</dbReference>
<dbReference type="OrthoDB" id="9790194at2"/>
<feature type="binding site" evidence="3">
    <location>
        <position position="161"/>
    </location>
    <ligand>
        <name>Cu cation</name>
        <dbReference type="ChEBI" id="CHEBI:23378"/>
    </ligand>
</feature>
<dbReference type="GO" id="GO:0046872">
    <property type="term" value="F:metal ion binding"/>
    <property type="evidence" value="ECO:0007669"/>
    <property type="project" value="UniProtKB-KW"/>
</dbReference>
<name>A0A2P7BTZ1_9HYPH</name>
<dbReference type="Pfam" id="PF02630">
    <property type="entry name" value="SCO1-SenC"/>
    <property type="match status" value="1"/>
</dbReference>
<feature type="binding site" evidence="3">
    <location>
        <position position="77"/>
    </location>
    <ligand>
        <name>Cu cation</name>
        <dbReference type="ChEBI" id="CHEBI:23378"/>
    </ligand>
</feature>
<reference evidence="6" key="1">
    <citation type="submission" date="2017-11" db="EMBL/GenBank/DDBJ databases">
        <authorList>
            <person name="Kuznetsova I."/>
            <person name="Sazanova A."/>
            <person name="Chirak E."/>
            <person name="Safronova V."/>
            <person name="Willems A."/>
        </authorList>
    </citation>
    <scope>NUCLEOTIDE SEQUENCE [LARGE SCALE GENOMIC DNA]</scope>
    <source>
        <strain evidence="6">STM 196</strain>
    </source>
</reference>
<evidence type="ECO:0000256" key="4">
    <source>
        <dbReference type="PIRSR" id="PIRSR603782-2"/>
    </source>
</evidence>
<protein>
    <submittedName>
        <fullName evidence="5">SCO family protein</fullName>
    </submittedName>
</protein>
<dbReference type="FunFam" id="3.40.30.10:FF:000013">
    <property type="entry name" value="Blast:Protein SCO1 homolog, mitochondrial"/>
    <property type="match status" value="1"/>
</dbReference>
<dbReference type="RefSeq" id="WP_106710221.1">
    <property type="nucleotide sequence ID" value="NZ_PGGO01000003.1"/>
</dbReference>
<evidence type="ECO:0000256" key="2">
    <source>
        <dbReference type="ARBA" id="ARBA00023008"/>
    </source>
</evidence>
<comment type="similarity">
    <text evidence="1">Belongs to the SCO1/2 family.</text>
</comment>
<dbReference type="InterPro" id="IPR003782">
    <property type="entry name" value="SCO1/SenC"/>
</dbReference>
<dbReference type="InterPro" id="IPR036249">
    <property type="entry name" value="Thioredoxin-like_sf"/>
</dbReference>
<dbReference type="SUPFAM" id="SSF52833">
    <property type="entry name" value="Thioredoxin-like"/>
    <property type="match status" value="1"/>
</dbReference>
<dbReference type="PANTHER" id="PTHR12151">
    <property type="entry name" value="ELECTRON TRANSPORT PROTIN SCO1/SENC FAMILY MEMBER"/>
    <property type="match status" value="1"/>
</dbReference>
<organism evidence="5 6">
    <name type="scientific">Phyllobacterium brassicacearum</name>
    <dbReference type="NCBI Taxonomy" id="314235"/>
    <lineage>
        <taxon>Bacteria</taxon>
        <taxon>Pseudomonadati</taxon>
        <taxon>Pseudomonadota</taxon>
        <taxon>Alphaproteobacteria</taxon>
        <taxon>Hyphomicrobiales</taxon>
        <taxon>Phyllobacteriaceae</taxon>
        <taxon>Phyllobacterium</taxon>
    </lineage>
</organism>
<sequence>MNKRLLPLLIVAIALLAAAVGWVTFQSSRQTAIGGSQGPFGTPFQLTTMNDEPITEAAFREKPSAVFFGFTHCPDVCPTTLFELDGWLKQLGTEGTNINAYFVTVDPERDTAAVLKSYVTNVSDRIMGVTGDPDKMAAMLKGYSVYARKVAAEGGDYSMDHTASIFLLDSKGGFFGTIAYGENPDTAVEKLKRLADS</sequence>
<evidence type="ECO:0000256" key="1">
    <source>
        <dbReference type="ARBA" id="ARBA00010996"/>
    </source>
</evidence>
<dbReference type="AlphaFoldDB" id="A0A2P7BTZ1"/>
<gene>
    <name evidence="5" type="ORF">CU102_06615</name>
</gene>
<dbReference type="CDD" id="cd02968">
    <property type="entry name" value="SCO"/>
    <property type="match status" value="1"/>
</dbReference>
<evidence type="ECO:0000313" key="6">
    <source>
        <dbReference type="Proteomes" id="UP000241444"/>
    </source>
</evidence>
<feature type="binding site" evidence="3">
    <location>
        <position position="73"/>
    </location>
    <ligand>
        <name>Cu cation</name>
        <dbReference type="ChEBI" id="CHEBI:23378"/>
    </ligand>
</feature>
<evidence type="ECO:0000256" key="3">
    <source>
        <dbReference type="PIRSR" id="PIRSR603782-1"/>
    </source>
</evidence>